<dbReference type="GO" id="GO:0003677">
    <property type="term" value="F:DNA binding"/>
    <property type="evidence" value="ECO:0007669"/>
    <property type="project" value="UniProtKB-KW"/>
</dbReference>
<keyword evidence="2" id="KW-0238">DNA-binding</keyword>
<dbReference type="SUPFAM" id="SSF47598">
    <property type="entry name" value="Ribbon-helix-helix"/>
    <property type="match status" value="1"/>
</dbReference>
<comment type="caution">
    <text evidence="2">The sequence shown here is derived from an EMBL/GenBank/DDBJ whole genome shotgun (WGS) entry which is preliminary data.</text>
</comment>
<evidence type="ECO:0000313" key="3">
    <source>
        <dbReference type="Proteomes" id="UP001308005"/>
    </source>
</evidence>
<gene>
    <name evidence="2" type="ORF">VSS37_06045</name>
</gene>
<evidence type="ECO:0000259" key="1">
    <source>
        <dbReference type="Pfam" id="PF03869"/>
    </source>
</evidence>
<dbReference type="EMBL" id="JAYMYJ010000046">
    <property type="protein sequence ID" value="MEB4590534.1"/>
    <property type="molecule type" value="Genomic_DNA"/>
</dbReference>
<dbReference type="Gene3D" id="1.10.1220.10">
    <property type="entry name" value="Met repressor-like"/>
    <property type="match status" value="1"/>
</dbReference>
<name>A0ABU6CUT5_9GAMM</name>
<dbReference type="InterPro" id="IPR010985">
    <property type="entry name" value="Ribbon_hlx_hlx"/>
</dbReference>
<feature type="domain" description="Arc-like DNA binding" evidence="1">
    <location>
        <begin position="6"/>
        <end position="43"/>
    </location>
</feature>
<dbReference type="Pfam" id="PF03869">
    <property type="entry name" value="Arc"/>
    <property type="match status" value="1"/>
</dbReference>
<sequence>MTEPTQLKLRVPQHLKEKLEAAASKEHRTVNMEVLKRLEESFSGGATPANHQPAPDMDAITKAVERAIGEHLPDMDAIREAVKEGLKAELDRRFD</sequence>
<dbReference type="InterPro" id="IPR005569">
    <property type="entry name" value="Arc_DNA-bd_dom"/>
</dbReference>
<accession>A0ABU6CUT5</accession>
<proteinExistence type="predicted"/>
<keyword evidence="3" id="KW-1185">Reference proteome</keyword>
<dbReference type="InterPro" id="IPR013321">
    <property type="entry name" value="Arc_rbn_hlx_hlx"/>
</dbReference>
<dbReference type="Proteomes" id="UP001308005">
    <property type="component" value="Unassembled WGS sequence"/>
</dbReference>
<reference evidence="2 3" key="2">
    <citation type="submission" date="2024-01" db="EMBL/GenBank/DDBJ databases">
        <authorList>
            <person name="Xie X."/>
        </authorList>
    </citation>
    <scope>NUCLEOTIDE SEQUENCE [LARGE SCALE GENOMIC DNA]</scope>
    <source>
        <strain evidence="2">SCUT-1</strain>
    </source>
</reference>
<dbReference type="RefSeq" id="WP_324693885.1">
    <property type="nucleotide sequence ID" value="NZ_JAYMYJ010000046.1"/>
</dbReference>
<reference evidence="3" key="1">
    <citation type="submission" date="2023-07" db="EMBL/GenBank/DDBJ databases">
        <title>The carbon used by Thiothrix.</title>
        <authorList>
            <person name="Chen L."/>
        </authorList>
    </citation>
    <scope>NUCLEOTIDE SEQUENCE [LARGE SCALE GENOMIC DNA]</scope>
</reference>
<organism evidence="2 3">
    <name type="scientific">Candidatus Thiothrix phosphatis</name>
    <dbReference type="NCBI Taxonomy" id="3112415"/>
    <lineage>
        <taxon>Bacteria</taxon>
        <taxon>Pseudomonadati</taxon>
        <taxon>Pseudomonadota</taxon>
        <taxon>Gammaproteobacteria</taxon>
        <taxon>Thiotrichales</taxon>
        <taxon>Thiotrichaceae</taxon>
        <taxon>Thiothrix</taxon>
    </lineage>
</organism>
<protein>
    <submittedName>
        <fullName evidence="2">Arc family DNA-binding protein</fullName>
    </submittedName>
</protein>
<evidence type="ECO:0000313" key="2">
    <source>
        <dbReference type="EMBL" id="MEB4590534.1"/>
    </source>
</evidence>